<proteinExistence type="predicted"/>
<sequence length="76" mass="8585">MAEFSEDLRTMLDDLDGVSQRQGLKMNMEKIKIMANVHVYGNGNSNLEVDNKYIHLGERSSLVGSTLRERSIVESI</sequence>
<reference evidence="1" key="1">
    <citation type="submission" date="2022-03" db="EMBL/GenBank/DDBJ databases">
        <authorList>
            <person name="Tunstrom K."/>
        </authorList>
    </citation>
    <scope>NUCLEOTIDE SEQUENCE</scope>
</reference>
<dbReference type="EMBL" id="CAKOGL010000010">
    <property type="protein sequence ID" value="CAH2090805.1"/>
    <property type="molecule type" value="Genomic_DNA"/>
</dbReference>
<name>A0AAU9TUI3_EUPED</name>
<dbReference type="AlphaFoldDB" id="A0AAU9TUI3"/>
<evidence type="ECO:0008006" key="3">
    <source>
        <dbReference type="Google" id="ProtNLM"/>
    </source>
</evidence>
<evidence type="ECO:0000313" key="1">
    <source>
        <dbReference type="EMBL" id="CAH2090805.1"/>
    </source>
</evidence>
<organism evidence="1 2">
    <name type="scientific">Euphydryas editha</name>
    <name type="common">Edith's checkerspot</name>
    <dbReference type="NCBI Taxonomy" id="104508"/>
    <lineage>
        <taxon>Eukaryota</taxon>
        <taxon>Metazoa</taxon>
        <taxon>Ecdysozoa</taxon>
        <taxon>Arthropoda</taxon>
        <taxon>Hexapoda</taxon>
        <taxon>Insecta</taxon>
        <taxon>Pterygota</taxon>
        <taxon>Neoptera</taxon>
        <taxon>Endopterygota</taxon>
        <taxon>Lepidoptera</taxon>
        <taxon>Glossata</taxon>
        <taxon>Ditrysia</taxon>
        <taxon>Papilionoidea</taxon>
        <taxon>Nymphalidae</taxon>
        <taxon>Nymphalinae</taxon>
        <taxon>Euphydryas</taxon>
    </lineage>
</organism>
<keyword evidence="2" id="KW-1185">Reference proteome</keyword>
<evidence type="ECO:0000313" key="2">
    <source>
        <dbReference type="Proteomes" id="UP001153954"/>
    </source>
</evidence>
<dbReference type="Proteomes" id="UP001153954">
    <property type="component" value="Unassembled WGS sequence"/>
</dbReference>
<accession>A0AAU9TUI3</accession>
<comment type="caution">
    <text evidence="1">The sequence shown here is derived from an EMBL/GenBank/DDBJ whole genome shotgun (WGS) entry which is preliminary data.</text>
</comment>
<protein>
    <recommendedName>
        <fullName evidence="3">Reverse transcriptase domain-containing protein</fullName>
    </recommendedName>
</protein>
<gene>
    <name evidence="1" type="ORF">EEDITHA_LOCUS6729</name>
</gene>